<dbReference type="SMART" id="SM00612">
    <property type="entry name" value="Kelch"/>
    <property type="match status" value="2"/>
</dbReference>
<feature type="domain" description="F-box" evidence="1">
    <location>
        <begin position="26"/>
        <end position="59"/>
    </location>
</feature>
<gene>
    <name evidence="3" type="primary">LOC100837282</name>
    <name evidence="2" type="ORF">BRADI_3g11000v3</name>
</gene>
<evidence type="ECO:0000313" key="4">
    <source>
        <dbReference type="Proteomes" id="UP000008810"/>
    </source>
</evidence>
<accession>I1HZS2</accession>
<dbReference type="Pfam" id="PF00646">
    <property type="entry name" value="F-box"/>
    <property type="match status" value="1"/>
</dbReference>
<dbReference type="InterPro" id="IPR006652">
    <property type="entry name" value="Kelch_1"/>
</dbReference>
<organism evidence="2">
    <name type="scientific">Brachypodium distachyon</name>
    <name type="common">Purple false brome</name>
    <name type="synonym">Trachynia distachya</name>
    <dbReference type="NCBI Taxonomy" id="15368"/>
    <lineage>
        <taxon>Eukaryota</taxon>
        <taxon>Viridiplantae</taxon>
        <taxon>Streptophyta</taxon>
        <taxon>Embryophyta</taxon>
        <taxon>Tracheophyta</taxon>
        <taxon>Spermatophyta</taxon>
        <taxon>Magnoliopsida</taxon>
        <taxon>Liliopsida</taxon>
        <taxon>Poales</taxon>
        <taxon>Poaceae</taxon>
        <taxon>BOP clade</taxon>
        <taxon>Pooideae</taxon>
        <taxon>Stipodae</taxon>
        <taxon>Brachypodieae</taxon>
        <taxon>Brachypodium</taxon>
    </lineage>
</organism>
<sequence>MASSSSSGRRLAGTLTARPGAASLIPGLPDDVAAVILCLLTFPDQSRLRATSRAWRLLLSAATLLPLRRSLRLPSRQLLCLFPTDPSLASPVLLDPTAPTAWWPLPPIPCSPQLYGLANFAAIAVGSHLYVLGGSRFDARSYPLGHPSPSADAYRLDLALSHHRWERLPDMHVPRGSFACAPAPGGGVIVAGGGSRHPTLPSNGSRTSSTELYDAATSAWLIAAPMLRERAGCVGFMVHGAGEGREDEFWVMGGYDGYTTVGGVVPNDVYCRDAVALGMWSRKWREIGEMWVEGERRRLGPVAAISAEDGKVTDLFMLDGHDVFRYDFGSNRWLKEASLRRKIPYAEFCGFVSLNGELHVLKSAKVPAEISYPRRQLKTRLALEFQVYNPVARKWRVFTTYPPVGVPFDFRTATLCTVEL</sequence>
<dbReference type="PANTHER" id="PTHR47850:SF1">
    <property type="entry name" value="F-BOX_KELCH-REPEAT PROTEIN OR23"/>
    <property type="match status" value="1"/>
</dbReference>
<dbReference type="KEGG" id="bdi:100837282"/>
<reference evidence="3" key="3">
    <citation type="submission" date="2018-08" db="UniProtKB">
        <authorList>
            <consortium name="EnsemblPlants"/>
        </authorList>
    </citation>
    <scope>IDENTIFICATION</scope>
    <source>
        <strain evidence="3">cv. Bd21</strain>
    </source>
</reference>
<dbReference type="FunCoup" id="I1HZS2">
    <property type="interactions" value="734"/>
</dbReference>
<dbReference type="SUPFAM" id="SSF117281">
    <property type="entry name" value="Kelch motif"/>
    <property type="match status" value="1"/>
</dbReference>
<dbReference type="SUPFAM" id="SSF81383">
    <property type="entry name" value="F-box domain"/>
    <property type="match status" value="1"/>
</dbReference>
<dbReference type="Pfam" id="PF01344">
    <property type="entry name" value="Kelch_1"/>
    <property type="match status" value="1"/>
</dbReference>
<dbReference type="HOGENOM" id="CLU_039887_0_0_1"/>
<evidence type="ECO:0000313" key="2">
    <source>
        <dbReference type="EMBL" id="KQJ94522.1"/>
    </source>
</evidence>
<dbReference type="PANTHER" id="PTHR47850">
    <property type="entry name" value="F-BOX/KELCH-REPEAT PROTEIN OR23"/>
    <property type="match status" value="1"/>
</dbReference>
<dbReference type="RefSeq" id="XP_003572925.1">
    <property type="nucleotide sequence ID" value="XM_003572877.4"/>
</dbReference>
<dbReference type="EnsemblPlants" id="KQJ94522">
    <property type="protein sequence ID" value="KQJ94522"/>
    <property type="gene ID" value="BRADI_3g11000v3"/>
</dbReference>
<dbReference type="Gene3D" id="2.120.10.80">
    <property type="entry name" value="Kelch-type beta propeller"/>
    <property type="match status" value="1"/>
</dbReference>
<dbReference type="InterPro" id="IPR036047">
    <property type="entry name" value="F-box-like_dom_sf"/>
</dbReference>
<name>I1HZS2_BRADI</name>
<evidence type="ECO:0000313" key="3">
    <source>
        <dbReference type="EnsemblPlants" id="KQJ94522"/>
    </source>
</evidence>
<protein>
    <recommendedName>
        <fullName evidence="1">F-box domain-containing protein</fullName>
    </recommendedName>
</protein>
<dbReference type="Proteomes" id="UP000008810">
    <property type="component" value="Chromosome 3"/>
</dbReference>
<dbReference type="AlphaFoldDB" id="I1HZS2"/>
<evidence type="ECO:0000259" key="1">
    <source>
        <dbReference type="Pfam" id="PF00646"/>
    </source>
</evidence>
<dbReference type="OMA" id="TVMCTIR"/>
<dbReference type="OrthoDB" id="45365at2759"/>
<dbReference type="eggNOG" id="KOG1072">
    <property type="taxonomic scope" value="Eukaryota"/>
</dbReference>
<reference evidence="2" key="2">
    <citation type="submission" date="2017-06" db="EMBL/GenBank/DDBJ databases">
        <title>WGS assembly of Brachypodium distachyon.</title>
        <authorList>
            <consortium name="The International Brachypodium Initiative"/>
            <person name="Lucas S."/>
            <person name="Harmon-Smith M."/>
            <person name="Lail K."/>
            <person name="Tice H."/>
            <person name="Grimwood J."/>
            <person name="Bruce D."/>
            <person name="Barry K."/>
            <person name="Shu S."/>
            <person name="Lindquist E."/>
            <person name="Wang M."/>
            <person name="Pitluck S."/>
            <person name="Vogel J.P."/>
            <person name="Garvin D.F."/>
            <person name="Mockler T.C."/>
            <person name="Schmutz J."/>
            <person name="Rokhsar D."/>
            <person name="Bevan M.W."/>
        </authorList>
    </citation>
    <scope>NUCLEOTIDE SEQUENCE</scope>
    <source>
        <strain evidence="2">Bd21</strain>
    </source>
</reference>
<dbReference type="EMBL" id="CM000882">
    <property type="protein sequence ID" value="KQJ94522.1"/>
    <property type="molecule type" value="Genomic_DNA"/>
</dbReference>
<proteinExistence type="predicted"/>
<dbReference type="GeneID" id="100837282"/>
<dbReference type="Gramene" id="KQJ94522">
    <property type="protein sequence ID" value="KQJ94522"/>
    <property type="gene ID" value="BRADI_3g11000v3"/>
</dbReference>
<keyword evidence="4" id="KW-1185">Reference proteome</keyword>
<dbReference type="InterPro" id="IPR015915">
    <property type="entry name" value="Kelch-typ_b-propeller"/>
</dbReference>
<reference evidence="2 3" key="1">
    <citation type="journal article" date="2010" name="Nature">
        <title>Genome sequencing and analysis of the model grass Brachypodium distachyon.</title>
        <authorList>
            <consortium name="International Brachypodium Initiative"/>
        </authorList>
    </citation>
    <scope>NUCLEOTIDE SEQUENCE [LARGE SCALE GENOMIC DNA]</scope>
    <source>
        <strain evidence="2 3">Bd21</strain>
    </source>
</reference>
<dbReference type="InterPro" id="IPR001810">
    <property type="entry name" value="F-box_dom"/>
</dbReference>